<dbReference type="HOGENOM" id="CLU_026673_3_3_1"/>
<dbReference type="OrthoDB" id="3509362at2759"/>
<dbReference type="EMBL" id="GL629794">
    <property type="protein sequence ID" value="EFX01084.1"/>
    <property type="molecule type" value="Genomic_DNA"/>
</dbReference>
<dbReference type="Pfam" id="PF08240">
    <property type="entry name" value="ADH_N"/>
    <property type="match status" value="1"/>
</dbReference>
<dbReference type="Pfam" id="PF13602">
    <property type="entry name" value="ADH_zinc_N_2"/>
    <property type="match status" value="1"/>
</dbReference>
<dbReference type="SMART" id="SM00829">
    <property type="entry name" value="PKS_ER"/>
    <property type="match status" value="1"/>
</dbReference>
<dbReference type="eggNOG" id="KOG1198">
    <property type="taxonomic scope" value="Eukaryota"/>
</dbReference>
<dbReference type="Gene3D" id="3.40.50.720">
    <property type="entry name" value="NAD(P)-binding Rossmann-like Domain"/>
    <property type="match status" value="1"/>
</dbReference>
<sequence>MSMGLVGQDEDDDDVRKIVHAVALTIGELGWLGPAAAVPPIPGYEMSGTVVEAPKTSPFQPGTEVYACTSFARQGNAREFTIALTEELGQRPENLSWEEGGHGALIGSNGLAGSLPTTAPPSIPPQASSTWHQPQRSLSITGCGANATKRVLITAAAGGVGLWAVQLARLAGVGHITATCGEGNVGFVRSLGAHRVVDYAANRNNSRDKYDLVLDCVGGDVLRYAWTRARHGGIVISVAAPADQFRPESGVGMDVRSAWFNVEANSRQLQAITDLIEAEMARAAFDSAFPLAQHEEAFGNAYSGHLRGKVVLRLA</sequence>
<dbReference type="InterPro" id="IPR036291">
    <property type="entry name" value="NAD(P)-bd_dom_sf"/>
</dbReference>
<evidence type="ECO:0000313" key="3">
    <source>
        <dbReference type="Proteomes" id="UP000007796"/>
    </source>
</evidence>
<gene>
    <name evidence="2" type="ORF">CMQ_6026</name>
</gene>
<evidence type="ECO:0000313" key="2">
    <source>
        <dbReference type="EMBL" id="EFX01084.1"/>
    </source>
</evidence>
<dbReference type="GeneID" id="25979414"/>
<dbReference type="InterPro" id="IPR013154">
    <property type="entry name" value="ADH-like_N"/>
</dbReference>
<reference evidence="2 3" key="1">
    <citation type="journal article" date="2011" name="Proc. Natl. Acad. Sci. U.S.A.">
        <title>Genome and transcriptome analyses of the mountain pine beetle-fungal symbiont Grosmannia clavigera, a lodgepole pine pathogen.</title>
        <authorList>
            <person name="DiGuistini S."/>
            <person name="Wang Y."/>
            <person name="Liao N.Y."/>
            <person name="Taylor G."/>
            <person name="Tanguay P."/>
            <person name="Feau N."/>
            <person name="Henrissat B."/>
            <person name="Chan S.K."/>
            <person name="Hesse-Orce U."/>
            <person name="Alamouti S.M."/>
            <person name="Tsui C.K.M."/>
            <person name="Docking R.T."/>
            <person name="Levasseur A."/>
            <person name="Haridas S."/>
            <person name="Robertson G."/>
            <person name="Birol I."/>
            <person name="Holt R.A."/>
            <person name="Marra M.A."/>
            <person name="Hamelin R.C."/>
            <person name="Hirst M."/>
            <person name="Jones S.J.M."/>
            <person name="Bohlmann J."/>
            <person name="Breuil C."/>
        </authorList>
    </citation>
    <scope>NUCLEOTIDE SEQUENCE [LARGE SCALE GENOMIC DNA]</scope>
    <source>
        <strain evidence="3">kw1407 / UAMH 11150</strain>
    </source>
</reference>
<dbReference type="AlphaFoldDB" id="F0XLM8"/>
<dbReference type="Proteomes" id="UP000007796">
    <property type="component" value="Unassembled WGS sequence"/>
</dbReference>
<dbReference type="STRING" id="655863.F0XLM8"/>
<dbReference type="Gene3D" id="3.90.180.10">
    <property type="entry name" value="Medium-chain alcohol dehydrogenases, catalytic domain"/>
    <property type="match status" value="2"/>
</dbReference>
<dbReference type="InParanoid" id="F0XLM8"/>
<dbReference type="SUPFAM" id="SSF50129">
    <property type="entry name" value="GroES-like"/>
    <property type="match status" value="1"/>
</dbReference>
<feature type="domain" description="Enoyl reductase (ER)" evidence="1">
    <location>
        <begin position="4"/>
        <end position="312"/>
    </location>
</feature>
<evidence type="ECO:0000259" key="1">
    <source>
        <dbReference type="SMART" id="SM00829"/>
    </source>
</evidence>
<dbReference type="GO" id="GO:0016491">
    <property type="term" value="F:oxidoreductase activity"/>
    <property type="evidence" value="ECO:0007669"/>
    <property type="project" value="InterPro"/>
</dbReference>
<protein>
    <submittedName>
        <fullName evidence="2">Alcohol dehydrogenase</fullName>
    </submittedName>
</protein>
<name>F0XLM8_GROCL</name>
<keyword evidence="3" id="KW-1185">Reference proteome</keyword>
<organism evidence="3">
    <name type="scientific">Grosmannia clavigera (strain kw1407 / UAMH 11150)</name>
    <name type="common">Blue stain fungus</name>
    <name type="synonym">Graphiocladiella clavigera</name>
    <dbReference type="NCBI Taxonomy" id="655863"/>
    <lineage>
        <taxon>Eukaryota</taxon>
        <taxon>Fungi</taxon>
        <taxon>Dikarya</taxon>
        <taxon>Ascomycota</taxon>
        <taxon>Pezizomycotina</taxon>
        <taxon>Sordariomycetes</taxon>
        <taxon>Sordariomycetidae</taxon>
        <taxon>Ophiostomatales</taxon>
        <taxon>Ophiostomataceae</taxon>
        <taxon>Leptographium</taxon>
    </lineage>
</organism>
<dbReference type="InterPro" id="IPR020843">
    <property type="entry name" value="ER"/>
</dbReference>
<dbReference type="PANTHER" id="PTHR44013:SF5">
    <property type="entry name" value="OXIDOREDUCTASE, PUTATIVE (AFU_ORTHOLOGUE AFUA_5G01290)-RELATED"/>
    <property type="match status" value="1"/>
</dbReference>
<dbReference type="PANTHER" id="PTHR44013">
    <property type="entry name" value="ZINC-TYPE ALCOHOL DEHYDROGENASE-LIKE PROTEIN C16A3.02C"/>
    <property type="match status" value="1"/>
</dbReference>
<dbReference type="SUPFAM" id="SSF51735">
    <property type="entry name" value="NAD(P)-binding Rossmann-fold domains"/>
    <property type="match status" value="1"/>
</dbReference>
<dbReference type="InterPro" id="IPR011032">
    <property type="entry name" value="GroES-like_sf"/>
</dbReference>
<dbReference type="InterPro" id="IPR052733">
    <property type="entry name" value="Chloroplast_QOR"/>
</dbReference>
<proteinExistence type="predicted"/>
<dbReference type="CDD" id="cd05289">
    <property type="entry name" value="MDR_like_2"/>
    <property type="match status" value="1"/>
</dbReference>
<accession>F0XLM8</accession>
<dbReference type="RefSeq" id="XP_014170566.1">
    <property type="nucleotide sequence ID" value="XM_014315091.1"/>
</dbReference>